<evidence type="ECO:0000256" key="6">
    <source>
        <dbReference type="ARBA" id="ARBA00012791"/>
    </source>
</evidence>
<comment type="subcellular location">
    <subcellularLocation>
        <location evidence="3">Membrane</location>
    </subcellularLocation>
</comment>
<dbReference type="PROSITE" id="PS00912">
    <property type="entry name" value="DHODEHASE_2"/>
    <property type="match status" value="1"/>
</dbReference>
<comment type="catalytic activity">
    <reaction evidence="13">
        <text>(S)-dihydroorotate + a quinone = orotate + a quinol</text>
        <dbReference type="Rhea" id="RHEA:30187"/>
        <dbReference type="ChEBI" id="CHEBI:24646"/>
        <dbReference type="ChEBI" id="CHEBI:30839"/>
        <dbReference type="ChEBI" id="CHEBI:30864"/>
        <dbReference type="ChEBI" id="CHEBI:132124"/>
        <dbReference type="EC" id="1.3.5.2"/>
    </reaction>
</comment>
<evidence type="ECO:0000259" key="15">
    <source>
        <dbReference type="Pfam" id="PF01180"/>
    </source>
</evidence>
<evidence type="ECO:0000256" key="8">
    <source>
        <dbReference type="ARBA" id="ARBA00022630"/>
    </source>
</evidence>
<dbReference type="InterPro" id="IPR013785">
    <property type="entry name" value="Aldolase_TIM"/>
</dbReference>
<proteinExistence type="inferred from homology"/>
<evidence type="ECO:0000256" key="9">
    <source>
        <dbReference type="ARBA" id="ARBA00022643"/>
    </source>
</evidence>
<evidence type="ECO:0000256" key="3">
    <source>
        <dbReference type="ARBA" id="ARBA00004370"/>
    </source>
</evidence>
<comment type="cofactor">
    <cofactor evidence="1">
        <name>FMN</name>
        <dbReference type="ChEBI" id="CHEBI:58210"/>
    </cofactor>
</comment>
<keyword evidence="8" id="KW-0285">Flavoprotein</keyword>
<evidence type="ECO:0000256" key="10">
    <source>
        <dbReference type="ARBA" id="ARBA00022975"/>
    </source>
</evidence>
<keyword evidence="11 16" id="KW-0560">Oxidoreductase</keyword>
<dbReference type="SUPFAM" id="SSF51395">
    <property type="entry name" value="FMN-linked oxidoreductases"/>
    <property type="match status" value="1"/>
</dbReference>
<keyword evidence="10" id="KW-0665">Pyrimidine biosynthesis</keyword>
<comment type="function">
    <text evidence="2">Catalyzes the conversion of dihydroorotate to orotate with quinone as electron acceptor.</text>
</comment>
<dbReference type="PANTHER" id="PTHR48109">
    <property type="entry name" value="DIHYDROOROTATE DEHYDROGENASE (QUINONE), MITOCHONDRIAL-RELATED"/>
    <property type="match status" value="1"/>
</dbReference>
<dbReference type="InterPro" id="IPR050074">
    <property type="entry name" value="DHO_dehydrogenase"/>
</dbReference>
<evidence type="ECO:0000256" key="13">
    <source>
        <dbReference type="ARBA" id="ARBA00048639"/>
    </source>
</evidence>
<dbReference type="EC" id="1.3.5.2" evidence="6 14"/>
<dbReference type="CDD" id="cd04738">
    <property type="entry name" value="DHOD_2_like"/>
    <property type="match status" value="1"/>
</dbReference>
<evidence type="ECO:0000256" key="1">
    <source>
        <dbReference type="ARBA" id="ARBA00001917"/>
    </source>
</evidence>
<dbReference type="GO" id="GO:0044205">
    <property type="term" value="P:'de novo' UMP biosynthetic process"/>
    <property type="evidence" value="ECO:0007669"/>
    <property type="project" value="UniProtKB-UniPathway"/>
</dbReference>
<dbReference type="PANTHER" id="PTHR48109:SF4">
    <property type="entry name" value="DIHYDROOROTATE DEHYDROGENASE (QUINONE), MITOCHONDRIAL"/>
    <property type="match status" value="1"/>
</dbReference>
<dbReference type="NCBIfam" id="TIGR01036">
    <property type="entry name" value="pyrD_sub2"/>
    <property type="match status" value="1"/>
</dbReference>
<evidence type="ECO:0000256" key="12">
    <source>
        <dbReference type="ARBA" id="ARBA00023136"/>
    </source>
</evidence>
<organism evidence="16 17">
    <name type="scientific">Campylobacter mucosalis CCUG 21559</name>
    <dbReference type="NCBI Taxonomy" id="1032067"/>
    <lineage>
        <taxon>Bacteria</taxon>
        <taxon>Pseudomonadati</taxon>
        <taxon>Campylobacterota</taxon>
        <taxon>Epsilonproteobacteria</taxon>
        <taxon>Campylobacterales</taxon>
        <taxon>Campylobacteraceae</taxon>
        <taxon>Campylobacter</taxon>
    </lineage>
</organism>
<dbReference type="NCBIfam" id="NF003649">
    <property type="entry name" value="PRK05286.2-2"/>
    <property type="match status" value="1"/>
</dbReference>
<reference evidence="16 17" key="1">
    <citation type="submission" date="2016-07" db="EMBL/GenBank/DDBJ databases">
        <title>Comparative genomics of the Campylobacter concisus group.</title>
        <authorList>
            <person name="Miller W.G."/>
            <person name="Yee E."/>
            <person name="Chapman M.H."/>
            <person name="Huynh S."/>
            <person name="Bono J.L."/>
            <person name="On S.L.W."/>
            <person name="StLeger J."/>
            <person name="Foster G."/>
            <person name="Parker C.T."/>
        </authorList>
    </citation>
    <scope>NUCLEOTIDE SEQUENCE [LARGE SCALE GENOMIC DNA]</scope>
    <source>
        <strain evidence="16 17">CCUG 21559</strain>
    </source>
</reference>
<name>A0A6G5QHK6_9BACT</name>
<dbReference type="UniPathway" id="UPA00070">
    <property type="reaction ID" value="UER00946"/>
</dbReference>
<evidence type="ECO:0000256" key="14">
    <source>
        <dbReference type="NCBIfam" id="TIGR01036"/>
    </source>
</evidence>
<evidence type="ECO:0000256" key="11">
    <source>
        <dbReference type="ARBA" id="ARBA00023002"/>
    </source>
</evidence>
<comment type="pathway">
    <text evidence="4">Pyrimidine metabolism; UMP biosynthesis via de novo pathway; orotate from (S)-dihydroorotate (quinone route): step 1/1.</text>
</comment>
<sequence>MSLEYNDLKSIFFKLQPETAHKVAESGLVLAAKALPGLLSFIAKKCVINDPRLQQSILKSIYNNPVGIGGGFDKNATMIAGLSALGFGYLEYGTFTPKPQNGNAKPRLFRLVEENSIQNAMGFNNEGAAKIKNRMSSIYPNVLPLWANIGKNKLTPNENAIDDYEFLVREFDSLCDAFVINLSSPNTPNLRDLQEVSFINELFRRLKELSTKPIILKISPDLAHEKAIEICQSAVKSGADGIIISNTSIDYSLSKSSNLQNFGGLSGEVIRQKSREIFKAVADELFGKTILIACGGISDAQDAYERIKMGASLIQIYTSFIFKGPMICSELNSGILKLLEADGFNNISEAIGINVKK</sequence>
<dbReference type="RefSeq" id="WP_171993951.1">
    <property type="nucleotide sequence ID" value="NZ_CP012542.1"/>
</dbReference>
<accession>A0A6G5QHK6</accession>
<evidence type="ECO:0000313" key="16">
    <source>
        <dbReference type="EMBL" id="QCD45104.1"/>
    </source>
</evidence>
<dbReference type="InterPro" id="IPR001295">
    <property type="entry name" value="Dihydroorotate_DH_CS"/>
</dbReference>
<feature type="domain" description="Dihydroorotate dehydrogenase catalytic" evidence="15">
    <location>
        <begin position="53"/>
        <end position="339"/>
    </location>
</feature>
<dbReference type="Proteomes" id="UP000503264">
    <property type="component" value="Chromosome"/>
</dbReference>
<dbReference type="GO" id="GO:0005737">
    <property type="term" value="C:cytoplasm"/>
    <property type="evidence" value="ECO:0007669"/>
    <property type="project" value="InterPro"/>
</dbReference>
<evidence type="ECO:0000256" key="2">
    <source>
        <dbReference type="ARBA" id="ARBA00003125"/>
    </source>
</evidence>
<dbReference type="GO" id="GO:0106430">
    <property type="term" value="F:dihydroorotate dehydrogenase (quinone) activity"/>
    <property type="evidence" value="ECO:0007669"/>
    <property type="project" value="UniProtKB-EC"/>
</dbReference>
<keyword evidence="17" id="KW-1185">Reference proteome</keyword>
<evidence type="ECO:0000256" key="7">
    <source>
        <dbReference type="ARBA" id="ARBA00018366"/>
    </source>
</evidence>
<comment type="similarity">
    <text evidence="5">Belongs to the dihydroorotate dehydrogenase family. Type 2 subfamily.</text>
</comment>
<dbReference type="GO" id="GO:0006207">
    <property type="term" value="P:'de novo' pyrimidine nucleobase biosynthetic process"/>
    <property type="evidence" value="ECO:0007669"/>
    <property type="project" value="UniProtKB-UniRule"/>
</dbReference>
<evidence type="ECO:0000256" key="5">
    <source>
        <dbReference type="ARBA" id="ARBA00005359"/>
    </source>
</evidence>
<dbReference type="Gene3D" id="3.20.20.70">
    <property type="entry name" value="Aldolase class I"/>
    <property type="match status" value="1"/>
</dbReference>
<dbReference type="AlphaFoldDB" id="A0A6G5QHK6"/>
<dbReference type="InterPro" id="IPR005720">
    <property type="entry name" value="Dihydroorotate_DH_cat"/>
</dbReference>
<dbReference type="NCBIfam" id="NF003652">
    <property type="entry name" value="PRK05286.2-5"/>
    <property type="match status" value="1"/>
</dbReference>
<evidence type="ECO:0000256" key="4">
    <source>
        <dbReference type="ARBA" id="ARBA00005161"/>
    </source>
</evidence>
<dbReference type="EMBL" id="CP012542">
    <property type="protein sequence ID" value="QCD45104.1"/>
    <property type="molecule type" value="Genomic_DNA"/>
</dbReference>
<keyword evidence="9" id="KW-0288">FMN</keyword>
<dbReference type="GO" id="GO:0005886">
    <property type="term" value="C:plasma membrane"/>
    <property type="evidence" value="ECO:0007669"/>
    <property type="project" value="TreeGrafter"/>
</dbReference>
<keyword evidence="12" id="KW-0472">Membrane</keyword>
<dbReference type="InterPro" id="IPR005719">
    <property type="entry name" value="Dihydroorotate_DH_2"/>
</dbReference>
<protein>
    <recommendedName>
        <fullName evidence="7 14">Dihydroorotate dehydrogenase (quinone)</fullName>
        <ecNumber evidence="6 14">1.3.5.2</ecNumber>
    </recommendedName>
</protein>
<dbReference type="Pfam" id="PF01180">
    <property type="entry name" value="DHO_dh"/>
    <property type="match status" value="1"/>
</dbReference>
<dbReference type="PROSITE" id="PS00911">
    <property type="entry name" value="DHODEHASE_1"/>
    <property type="match status" value="1"/>
</dbReference>
<evidence type="ECO:0000313" key="17">
    <source>
        <dbReference type="Proteomes" id="UP000503264"/>
    </source>
</evidence>
<gene>
    <name evidence="16" type="primary">pyrD</name>
    <name evidence="16" type="ORF">CMUC_1340</name>
</gene>